<comment type="cofactor">
    <cofactor evidence="2">
        <name>Mg(2+)</name>
        <dbReference type="ChEBI" id="CHEBI:18420"/>
    </cofactor>
</comment>
<evidence type="ECO:0000256" key="15">
    <source>
        <dbReference type="PROSITE-ProRule" id="PRU01319"/>
    </source>
</evidence>
<dbReference type="PROSITE" id="PS51975">
    <property type="entry name" value="RNASE_H_2"/>
    <property type="match status" value="1"/>
</dbReference>
<dbReference type="GO" id="GO:0004523">
    <property type="term" value="F:RNA-DNA hybrid ribonuclease activity"/>
    <property type="evidence" value="ECO:0007669"/>
    <property type="project" value="UniProtKB-EC"/>
</dbReference>
<feature type="binding site" evidence="14 15">
    <location>
        <position position="17"/>
    </location>
    <ligand>
        <name>a divalent metal cation</name>
        <dbReference type="ChEBI" id="CHEBI:60240"/>
    </ligand>
</feature>
<dbReference type="CDD" id="cd07182">
    <property type="entry name" value="RNase_HII_bacteria_HII_like"/>
    <property type="match status" value="1"/>
</dbReference>
<keyword evidence="19" id="KW-1185">Reference proteome</keyword>
<evidence type="ECO:0000256" key="1">
    <source>
        <dbReference type="ARBA" id="ARBA00000077"/>
    </source>
</evidence>
<dbReference type="EC" id="3.1.26.4" evidence="6 14"/>
<evidence type="ECO:0000256" key="10">
    <source>
        <dbReference type="ARBA" id="ARBA00022723"/>
    </source>
</evidence>
<comment type="caution">
    <text evidence="18">The sequence shown here is derived from an EMBL/GenBank/DDBJ whole genome shotgun (WGS) entry which is preliminary data.</text>
</comment>
<keyword evidence="11 14" id="KW-0255">Endonuclease</keyword>
<evidence type="ECO:0000259" key="17">
    <source>
        <dbReference type="PROSITE" id="PS51975"/>
    </source>
</evidence>
<name>A0ABT3HXS5_9FLAO</name>
<comment type="similarity">
    <text evidence="5 14 16">Belongs to the RNase HII family.</text>
</comment>
<dbReference type="EMBL" id="JAPDHW010000005">
    <property type="protein sequence ID" value="MCW3168607.1"/>
    <property type="molecule type" value="Genomic_DNA"/>
</dbReference>
<evidence type="ECO:0000256" key="5">
    <source>
        <dbReference type="ARBA" id="ARBA00007383"/>
    </source>
</evidence>
<dbReference type="SUPFAM" id="SSF53098">
    <property type="entry name" value="Ribonuclease H-like"/>
    <property type="match status" value="1"/>
</dbReference>
<dbReference type="InterPro" id="IPR012337">
    <property type="entry name" value="RNaseH-like_sf"/>
</dbReference>
<organism evidence="18 19">
    <name type="scientific">Chryseobacterium kimseyorum</name>
    <dbReference type="NCBI Taxonomy" id="2984028"/>
    <lineage>
        <taxon>Bacteria</taxon>
        <taxon>Pseudomonadati</taxon>
        <taxon>Bacteroidota</taxon>
        <taxon>Flavobacteriia</taxon>
        <taxon>Flavobacteriales</taxon>
        <taxon>Weeksellaceae</taxon>
        <taxon>Chryseobacterium group</taxon>
        <taxon>Chryseobacterium</taxon>
    </lineage>
</organism>
<evidence type="ECO:0000256" key="4">
    <source>
        <dbReference type="ARBA" id="ARBA00004496"/>
    </source>
</evidence>
<feature type="domain" description="RNase H type-2" evidence="17">
    <location>
        <begin position="11"/>
        <end position="194"/>
    </location>
</feature>
<keyword evidence="10 14" id="KW-0479">Metal-binding</keyword>
<feature type="binding site" evidence="14 15">
    <location>
        <position position="109"/>
    </location>
    <ligand>
        <name>a divalent metal cation</name>
        <dbReference type="ChEBI" id="CHEBI:60240"/>
    </ligand>
</feature>
<feature type="binding site" evidence="14 15">
    <location>
        <position position="18"/>
    </location>
    <ligand>
        <name>a divalent metal cation</name>
        <dbReference type="ChEBI" id="CHEBI:60240"/>
    </ligand>
</feature>
<evidence type="ECO:0000256" key="6">
    <source>
        <dbReference type="ARBA" id="ARBA00012180"/>
    </source>
</evidence>
<dbReference type="InterPro" id="IPR022898">
    <property type="entry name" value="RNase_HII"/>
</dbReference>
<comment type="function">
    <text evidence="3 14 16">Endonuclease that specifically degrades the RNA of RNA-DNA hybrids.</text>
</comment>
<keyword evidence="12 14" id="KW-0378">Hydrolase</keyword>
<evidence type="ECO:0000256" key="13">
    <source>
        <dbReference type="ARBA" id="ARBA00023211"/>
    </source>
</evidence>
<sequence length="194" mass="22217">MDLVKKWSLFYTEAGCDEVGRGCLSGPVVAAAVIIDDNFNQNLINDSKKLNFNTRLALDSYIKDNAVDFAIAELPPSFIDKHNILNASIHAMHLALDQLKIRPEFILVDGNRFHPYNYIPHECIIKGDSKVLSIAAASILAKNYRDQLMIDFHKEFPQYGWNSNFGYATKFHREALIKHGPTKYHRQSFRLKYD</sequence>
<dbReference type="PANTHER" id="PTHR10954">
    <property type="entry name" value="RIBONUCLEASE H2 SUBUNIT A"/>
    <property type="match status" value="1"/>
</dbReference>
<dbReference type="PANTHER" id="PTHR10954:SF18">
    <property type="entry name" value="RIBONUCLEASE HII"/>
    <property type="match status" value="1"/>
</dbReference>
<evidence type="ECO:0000256" key="8">
    <source>
        <dbReference type="ARBA" id="ARBA00022490"/>
    </source>
</evidence>
<evidence type="ECO:0000256" key="12">
    <source>
        <dbReference type="ARBA" id="ARBA00022801"/>
    </source>
</evidence>
<evidence type="ECO:0000256" key="11">
    <source>
        <dbReference type="ARBA" id="ARBA00022759"/>
    </source>
</evidence>
<dbReference type="HAMAP" id="MF_00052_B">
    <property type="entry name" value="RNase_HII_B"/>
    <property type="match status" value="1"/>
</dbReference>
<keyword evidence="13 14" id="KW-0464">Manganese</keyword>
<comment type="subcellular location">
    <subcellularLocation>
        <location evidence="4 14">Cytoplasm</location>
    </subcellularLocation>
</comment>
<dbReference type="InterPro" id="IPR001352">
    <property type="entry name" value="RNase_HII/HIII"/>
</dbReference>
<evidence type="ECO:0000256" key="2">
    <source>
        <dbReference type="ARBA" id="ARBA00001946"/>
    </source>
</evidence>
<gene>
    <name evidence="14" type="primary">rnhB</name>
    <name evidence="18" type="ORF">OMO38_08710</name>
</gene>
<comment type="cofactor">
    <cofactor evidence="14 15">
        <name>Mn(2+)</name>
        <dbReference type="ChEBI" id="CHEBI:29035"/>
    </cofactor>
    <cofactor evidence="14 15">
        <name>Mg(2+)</name>
        <dbReference type="ChEBI" id="CHEBI:18420"/>
    </cofactor>
    <text evidence="14 15">Manganese or magnesium. Binds 1 divalent metal ion per monomer in the absence of substrate. May bind a second metal ion after substrate binding.</text>
</comment>
<reference evidence="18" key="1">
    <citation type="submission" date="2022-10" db="EMBL/GenBank/DDBJ databases">
        <title>Chryseobacterium babae sp. nov. isolated from the gut of the beetle Oryctes rhinoceros, and Chryseobacterium kimseyorum sp. nov., isolated from a stick insect rearing cage.</title>
        <authorList>
            <person name="Shelomi M."/>
            <person name="Han C.-J."/>
            <person name="Chen W.-M."/>
            <person name="Chen H.-K."/>
            <person name="Liaw S.-J."/>
            <person name="Muhle E."/>
            <person name="Clermont D."/>
        </authorList>
    </citation>
    <scope>NUCLEOTIDE SEQUENCE</scope>
    <source>
        <strain evidence="18">09-1422</strain>
    </source>
</reference>
<evidence type="ECO:0000256" key="16">
    <source>
        <dbReference type="RuleBase" id="RU003515"/>
    </source>
</evidence>
<evidence type="ECO:0000313" key="18">
    <source>
        <dbReference type="EMBL" id="MCW3168607.1"/>
    </source>
</evidence>
<dbReference type="Proteomes" id="UP001163731">
    <property type="component" value="Unassembled WGS sequence"/>
</dbReference>
<dbReference type="RefSeq" id="WP_264749811.1">
    <property type="nucleotide sequence ID" value="NZ_JAPDHW010000005.1"/>
</dbReference>
<evidence type="ECO:0000313" key="19">
    <source>
        <dbReference type="Proteomes" id="UP001163731"/>
    </source>
</evidence>
<dbReference type="Gene3D" id="3.30.420.10">
    <property type="entry name" value="Ribonuclease H-like superfamily/Ribonuclease H"/>
    <property type="match status" value="1"/>
</dbReference>
<dbReference type="InterPro" id="IPR036397">
    <property type="entry name" value="RNaseH_sf"/>
</dbReference>
<dbReference type="NCBIfam" id="NF000595">
    <property type="entry name" value="PRK00015.1-3"/>
    <property type="match status" value="1"/>
</dbReference>
<evidence type="ECO:0000256" key="9">
    <source>
        <dbReference type="ARBA" id="ARBA00022722"/>
    </source>
</evidence>
<evidence type="ECO:0000256" key="3">
    <source>
        <dbReference type="ARBA" id="ARBA00004065"/>
    </source>
</evidence>
<evidence type="ECO:0000256" key="7">
    <source>
        <dbReference type="ARBA" id="ARBA00019179"/>
    </source>
</evidence>
<protein>
    <recommendedName>
        <fullName evidence="7 14">Ribonuclease HII</fullName>
        <shortName evidence="14">RNase HII</shortName>
        <ecNumber evidence="6 14">3.1.26.4</ecNumber>
    </recommendedName>
</protein>
<keyword evidence="9 14" id="KW-0540">Nuclease</keyword>
<comment type="catalytic activity">
    <reaction evidence="1 14 15 16">
        <text>Endonucleolytic cleavage to 5'-phosphomonoester.</text>
        <dbReference type="EC" id="3.1.26.4"/>
    </reaction>
</comment>
<accession>A0ABT3HXS5</accession>
<dbReference type="Pfam" id="PF01351">
    <property type="entry name" value="RNase_HII"/>
    <property type="match status" value="1"/>
</dbReference>
<dbReference type="InterPro" id="IPR024567">
    <property type="entry name" value="RNase_HII/HIII_dom"/>
</dbReference>
<evidence type="ECO:0000256" key="14">
    <source>
        <dbReference type="HAMAP-Rule" id="MF_00052"/>
    </source>
</evidence>
<keyword evidence="8 14" id="KW-0963">Cytoplasm</keyword>
<proteinExistence type="inferred from homology"/>